<organism evidence="2 3">
    <name type="scientific">Coccomyxa subellipsoidea</name>
    <dbReference type="NCBI Taxonomy" id="248742"/>
    <lineage>
        <taxon>Eukaryota</taxon>
        <taxon>Viridiplantae</taxon>
        <taxon>Chlorophyta</taxon>
        <taxon>core chlorophytes</taxon>
        <taxon>Trebouxiophyceae</taxon>
        <taxon>Trebouxiophyceae incertae sedis</taxon>
        <taxon>Coccomyxaceae</taxon>
        <taxon>Coccomyxa</taxon>
    </lineage>
</organism>
<dbReference type="Pfam" id="PF13370">
    <property type="entry name" value="Fer4_13"/>
    <property type="match status" value="1"/>
</dbReference>
<dbReference type="Proteomes" id="UP001491310">
    <property type="component" value="Unassembled WGS sequence"/>
</dbReference>
<evidence type="ECO:0000313" key="3">
    <source>
        <dbReference type="Proteomes" id="UP001491310"/>
    </source>
</evidence>
<proteinExistence type="predicted"/>
<dbReference type="PANTHER" id="PTHR42773:SF1">
    <property type="entry name" value="METALLO-BETA-LACTAMASE FAMILY PROTEIN"/>
    <property type="match status" value="1"/>
</dbReference>
<comment type="caution">
    <text evidence="2">The sequence shown here is derived from an EMBL/GenBank/DDBJ whole genome shotgun (WGS) entry which is preliminary data.</text>
</comment>
<dbReference type="InterPro" id="IPR036866">
    <property type="entry name" value="RibonucZ/Hydroxyglut_hydro"/>
</dbReference>
<dbReference type="SUPFAM" id="SSF54862">
    <property type="entry name" value="4Fe-4S ferredoxins"/>
    <property type="match status" value="1"/>
</dbReference>
<dbReference type="PANTHER" id="PTHR42773">
    <property type="entry name" value="METALLO-BETA-LACTAMASE-RELATED"/>
    <property type="match status" value="1"/>
</dbReference>
<dbReference type="InterPro" id="IPR001279">
    <property type="entry name" value="Metallo-B-lactamas"/>
</dbReference>
<evidence type="ECO:0000259" key="1">
    <source>
        <dbReference type="SMART" id="SM00849"/>
    </source>
</evidence>
<evidence type="ECO:0000313" key="2">
    <source>
        <dbReference type="EMBL" id="KAK9907275.1"/>
    </source>
</evidence>
<accession>A0ABR2YKA8</accession>
<dbReference type="SUPFAM" id="SSF56281">
    <property type="entry name" value="Metallo-hydrolase/oxidoreductase"/>
    <property type="match status" value="1"/>
</dbReference>
<gene>
    <name evidence="2" type="ORF">WJX75_000461</name>
</gene>
<dbReference type="SMART" id="SM00849">
    <property type="entry name" value="Lactamase_B"/>
    <property type="match status" value="1"/>
</dbReference>
<dbReference type="Gene3D" id="3.60.15.10">
    <property type="entry name" value="Ribonuclease Z/Hydroxyacylglutathione hydrolase-like"/>
    <property type="match status" value="1"/>
</dbReference>
<feature type="domain" description="Metallo-beta-lactamase" evidence="1">
    <location>
        <begin position="148"/>
        <end position="323"/>
    </location>
</feature>
<dbReference type="CDD" id="cd07727">
    <property type="entry name" value="YmaE-like_MBL-fold"/>
    <property type="match status" value="1"/>
</dbReference>
<dbReference type="Pfam" id="PF00753">
    <property type="entry name" value="Lactamase_B"/>
    <property type="match status" value="1"/>
</dbReference>
<name>A0ABR2YKA8_9CHLO</name>
<reference evidence="2 3" key="1">
    <citation type="journal article" date="2024" name="Nat. Commun.">
        <title>Phylogenomics reveals the evolutionary origins of lichenization in chlorophyte algae.</title>
        <authorList>
            <person name="Puginier C."/>
            <person name="Libourel C."/>
            <person name="Otte J."/>
            <person name="Skaloud P."/>
            <person name="Haon M."/>
            <person name="Grisel S."/>
            <person name="Petersen M."/>
            <person name="Berrin J.G."/>
            <person name="Delaux P.M."/>
            <person name="Dal Grande F."/>
            <person name="Keller J."/>
        </authorList>
    </citation>
    <scope>NUCLEOTIDE SEQUENCE [LARGE SCALE GENOMIC DNA]</scope>
    <source>
        <strain evidence="2 3">SAG 216-7</strain>
    </source>
</reference>
<sequence>MALGLQKSIKIALPQSNQRCRYQRTKVQAVVQEASKKDVRKPRTENVGLNQKGAFFVDHTCIDCDTCRYMAPDFFKRKNSQSAVLAQPETKEQRLQAFQALLSCPTYSIHVADKDREEQQEAEASFPKNVDGLDNVFHCGFHSELSFGCASYLVTRPEGNILVDVPRFVPKLLKRIQAMGGVKYMFLTHRDDVAEHAKWAKALGAQRIMHVGETNAQQGTDQVEVKLEGEGPWLLPDGSQDMQIVLTPGHTEFHCCLVYEAQKVLFSGDHLAAHAVAEWNTATSPDGGKLGITRRFNWWEVGKQVESCKSLAAYDWLHVLPGHGRPGSVADAADRAHQIKLLVDRETARGLGHLEFDHIGRMPE</sequence>
<protein>
    <recommendedName>
        <fullName evidence="1">Metallo-beta-lactamase domain-containing protein</fullName>
    </recommendedName>
</protein>
<dbReference type="EMBL" id="JALJOT010000009">
    <property type="protein sequence ID" value="KAK9907275.1"/>
    <property type="molecule type" value="Genomic_DNA"/>
</dbReference>
<keyword evidence="3" id="KW-1185">Reference proteome</keyword>
<dbReference type="Gene3D" id="3.30.70.20">
    <property type="match status" value="1"/>
</dbReference>